<evidence type="ECO:0000256" key="10">
    <source>
        <dbReference type="RuleBase" id="RU000508"/>
    </source>
</evidence>
<reference evidence="13 14" key="1">
    <citation type="journal article" date="2015" name="Nature">
        <title>rRNA introns, odd ribosomes, and small enigmatic genomes across a large radiation of phyla.</title>
        <authorList>
            <person name="Brown C.T."/>
            <person name="Hug L.A."/>
            <person name="Thomas B.C."/>
            <person name="Sharon I."/>
            <person name="Castelle C.J."/>
            <person name="Singh A."/>
            <person name="Wilkins M.J."/>
            <person name="Williams K.H."/>
            <person name="Banfield J.F."/>
        </authorList>
    </citation>
    <scope>NUCLEOTIDE SEQUENCE [LARGE SCALE GENOMIC DNA]</scope>
</reference>
<evidence type="ECO:0000256" key="1">
    <source>
        <dbReference type="ARBA" id="ARBA00001273"/>
    </source>
</evidence>
<dbReference type="GO" id="GO:0006000">
    <property type="term" value="P:fructose metabolic process"/>
    <property type="evidence" value="ECO:0007669"/>
    <property type="project" value="TreeGrafter"/>
</dbReference>
<evidence type="ECO:0000256" key="8">
    <source>
        <dbReference type="ARBA" id="ARBA00023277"/>
    </source>
</evidence>
<dbReference type="GO" id="GO:0042132">
    <property type="term" value="F:fructose 1,6-bisphosphate 1-phosphatase activity"/>
    <property type="evidence" value="ECO:0007669"/>
    <property type="project" value="UniProtKB-UniRule"/>
</dbReference>
<feature type="binding site" evidence="9">
    <location>
        <position position="101"/>
    </location>
    <ligand>
        <name>Mg(2+)</name>
        <dbReference type="ChEBI" id="CHEBI:18420"/>
        <label>2</label>
    </ligand>
</feature>
<feature type="binding site" evidence="9">
    <location>
        <position position="100"/>
    </location>
    <ligand>
        <name>Mg(2+)</name>
        <dbReference type="ChEBI" id="CHEBI:18420"/>
        <label>1</label>
    </ligand>
</feature>
<feature type="binding site" evidence="9">
    <location>
        <position position="98"/>
    </location>
    <ligand>
        <name>Mg(2+)</name>
        <dbReference type="ChEBI" id="CHEBI:18420"/>
        <label>2</label>
    </ligand>
</feature>
<dbReference type="PANTHER" id="PTHR11556">
    <property type="entry name" value="FRUCTOSE-1,6-BISPHOSPHATASE-RELATED"/>
    <property type="match status" value="1"/>
</dbReference>
<dbReference type="PRINTS" id="PR00115">
    <property type="entry name" value="F16BPHPHTASE"/>
</dbReference>
<organism evidence="13 14">
    <name type="scientific">candidate division CPR3 bacterium GW2011_GWF2_35_18</name>
    <dbReference type="NCBI Taxonomy" id="1618350"/>
    <lineage>
        <taxon>Bacteria</taxon>
        <taxon>Bacteria division CPR3</taxon>
    </lineage>
</organism>
<dbReference type="PANTHER" id="PTHR11556:SF35">
    <property type="entry name" value="SEDOHEPTULOSE-1,7-BISPHOSPHATASE, CHLOROPLASTIC"/>
    <property type="match status" value="1"/>
</dbReference>
<keyword evidence="8 9" id="KW-0119">Carbohydrate metabolism</keyword>
<dbReference type="AlphaFoldDB" id="A0A0G0BL75"/>
<dbReference type="Gene3D" id="3.40.190.80">
    <property type="match status" value="1"/>
</dbReference>
<dbReference type="STRING" id="1618350.UR67_C0001G0072"/>
<dbReference type="SUPFAM" id="SSF56655">
    <property type="entry name" value="Carbohydrate phosphatase"/>
    <property type="match status" value="1"/>
</dbReference>
<sequence length="297" mass="32612">MTLSSYLQGNNQSKDFIDMIQVIVDQIKPIKTEFLGGDKKAGTYNLYGEEQIKLDKRANEILLTAFKSSGLVKQAGSEEEADVIHMESTRGHFGVTIDPLDGSSLIPTNLAVGIIVSIYENGEIMSGLSNIKSAFYILLGPLTLMVFADQSGVSQFVLNDEGVFDLVKEDMKLSEDGKLYSPGGLYTKWTEKHKQLIKSYEEAGLKLRYSGSFVPDFHQILTYGGIFSYPALIEKPEGKLRVLFEVGPMSFIAEAAGGAASDGVKRTLEIVPNKVDHRTPVYIGSKNLVSEAIEKLK</sequence>
<evidence type="ECO:0000313" key="13">
    <source>
        <dbReference type="EMBL" id="KKP70163.1"/>
    </source>
</evidence>
<evidence type="ECO:0000256" key="6">
    <source>
        <dbReference type="ARBA" id="ARBA00022801"/>
    </source>
</evidence>
<keyword evidence="6 9" id="KW-0378">Hydrolase</keyword>
<comment type="subcellular location">
    <subcellularLocation>
        <location evidence="9">Cytoplasm</location>
    </subcellularLocation>
</comment>
<comment type="caution">
    <text evidence="9">Lacks conserved residue(s) required for the propagation of feature annotation.</text>
</comment>
<dbReference type="GO" id="GO:0030388">
    <property type="term" value="P:fructose 1,6-bisphosphate metabolic process"/>
    <property type="evidence" value="ECO:0007669"/>
    <property type="project" value="TreeGrafter"/>
</dbReference>
<dbReference type="Proteomes" id="UP000034581">
    <property type="component" value="Unassembled WGS sequence"/>
</dbReference>
<comment type="similarity">
    <text evidence="3 9 10">Belongs to the FBPase class 1 family.</text>
</comment>
<dbReference type="EMBL" id="LBQB01000001">
    <property type="protein sequence ID" value="KKP70163.1"/>
    <property type="molecule type" value="Genomic_DNA"/>
</dbReference>
<dbReference type="PIRSF" id="PIRSF000904">
    <property type="entry name" value="FBPtase_SBPase"/>
    <property type="match status" value="1"/>
</dbReference>
<accession>A0A0G0BL75</accession>
<evidence type="ECO:0000259" key="11">
    <source>
        <dbReference type="Pfam" id="PF00316"/>
    </source>
</evidence>
<feature type="domain" description="Fructose-1-6-bisphosphatase class 1 C-terminal" evidence="12">
    <location>
        <begin position="174"/>
        <end position="294"/>
    </location>
</feature>
<dbReference type="GO" id="GO:0006002">
    <property type="term" value="P:fructose 6-phosphate metabolic process"/>
    <property type="evidence" value="ECO:0007669"/>
    <property type="project" value="TreeGrafter"/>
</dbReference>
<feature type="binding site" evidence="9">
    <location>
        <position position="98"/>
    </location>
    <ligand>
        <name>Mg(2+)</name>
        <dbReference type="ChEBI" id="CHEBI:18420"/>
        <label>1</label>
    </ligand>
</feature>
<evidence type="ECO:0000256" key="5">
    <source>
        <dbReference type="ARBA" id="ARBA00022723"/>
    </source>
</evidence>
<comment type="pathway">
    <text evidence="2">Carbohydrate biosynthesis; Calvin cycle.</text>
</comment>
<evidence type="ECO:0000256" key="3">
    <source>
        <dbReference type="ARBA" id="ARBA00010941"/>
    </source>
</evidence>
<comment type="caution">
    <text evidence="13">The sequence shown here is derived from an EMBL/GenBank/DDBJ whole genome shotgun (WGS) entry which is preliminary data.</text>
</comment>
<evidence type="ECO:0000259" key="12">
    <source>
        <dbReference type="Pfam" id="PF18913"/>
    </source>
</evidence>
<feature type="binding site" evidence="9">
    <location>
        <begin position="101"/>
        <end position="104"/>
    </location>
    <ligand>
        <name>substrate</name>
    </ligand>
</feature>
<dbReference type="InterPro" id="IPR020548">
    <property type="entry name" value="Fructose_bisphosphatase_AS"/>
</dbReference>
<proteinExistence type="inferred from homology"/>
<feature type="domain" description="Fructose-1-6-bisphosphatase class I N-terminal" evidence="11">
    <location>
        <begin position="23"/>
        <end position="169"/>
    </location>
</feature>
<comment type="catalytic activity">
    <reaction evidence="1 9">
        <text>beta-D-fructose 1,6-bisphosphate + H2O = beta-D-fructose 6-phosphate + phosphate</text>
        <dbReference type="Rhea" id="RHEA:11064"/>
        <dbReference type="ChEBI" id="CHEBI:15377"/>
        <dbReference type="ChEBI" id="CHEBI:32966"/>
        <dbReference type="ChEBI" id="CHEBI:43474"/>
        <dbReference type="ChEBI" id="CHEBI:57634"/>
        <dbReference type="EC" id="3.1.3.11"/>
    </reaction>
</comment>
<evidence type="ECO:0000256" key="2">
    <source>
        <dbReference type="ARBA" id="ARBA00005215"/>
    </source>
</evidence>
<dbReference type="GO" id="GO:0006094">
    <property type="term" value="P:gluconeogenesis"/>
    <property type="evidence" value="ECO:0007669"/>
    <property type="project" value="UniProtKB-UniRule"/>
</dbReference>
<evidence type="ECO:0000313" key="14">
    <source>
        <dbReference type="Proteomes" id="UP000034581"/>
    </source>
</evidence>
<dbReference type="InterPro" id="IPR028343">
    <property type="entry name" value="FBPtase"/>
</dbReference>
<keyword evidence="7 9" id="KW-0460">Magnesium</keyword>
<dbReference type="InterPro" id="IPR033391">
    <property type="entry name" value="FBPase_N"/>
</dbReference>
<dbReference type="InterPro" id="IPR044015">
    <property type="entry name" value="FBPase_C_dom"/>
</dbReference>
<dbReference type="Pfam" id="PF00316">
    <property type="entry name" value="FBPase"/>
    <property type="match status" value="1"/>
</dbReference>
<keyword evidence="4 9" id="KW-0963">Cytoplasm</keyword>
<name>A0A0G0BL75_UNCC3</name>
<dbReference type="InterPro" id="IPR000146">
    <property type="entry name" value="FBPase_class-1"/>
</dbReference>
<dbReference type="GO" id="GO:0005737">
    <property type="term" value="C:cytoplasm"/>
    <property type="evidence" value="ECO:0007669"/>
    <property type="project" value="UniProtKB-SubCell"/>
</dbReference>
<feature type="binding site" evidence="9">
    <location>
        <position position="239"/>
    </location>
    <ligand>
        <name>substrate</name>
    </ligand>
</feature>
<dbReference type="GO" id="GO:0005986">
    <property type="term" value="P:sucrose biosynthetic process"/>
    <property type="evidence" value="ECO:0007669"/>
    <property type="project" value="TreeGrafter"/>
</dbReference>
<evidence type="ECO:0000256" key="4">
    <source>
        <dbReference type="ARBA" id="ARBA00022490"/>
    </source>
</evidence>
<comment type="subunit">
    <text evidence="9">Homotetramer.</text>
</comment>
<dbReference type="Pfam" id="PF18913">
    <property type="entry name" value="FBPase_C"/>
    <property type="match status" value="1"/>
</dbReference>
<dbReference type="Gene3D" id="3.30.540.10">
    <property type="entry name" value="Fructose-1,6-Bisphosphatase, subunit A, domain 1"/>
    <property type="match status" value="1"/>
</dbReference>
<feature type="binding site" evidence="9">
    <location>
        <position position="209"/>
    </location>
    <ligand>
        <name>substrate</name>
    </ligand>
</feature>
<dbReference type="PIRSF" id="PIRSF500210">
    <property type="entry name" value="FBPtase"/>
    <property type="match status" value="1"/>
</dbReference>
<dbReference type="EC" id="3.1.3.11" evidence="9"/>
<feature type="binding site" evidence="9">
    <location>
        <position position="78"/>
    </location>
    <ligand>
        <name>Mg(2+)</name>
        <dbReference type="ChEBI" id="CHEBI:18420"/>
        <label>1</label>
    </ligand>
</feature>
<keyword evidence="5 9" id="KW-0479">Metal-binding</keyword>
<comment type="cofactor">
    <cofactor evidence="9">
        <name>Mg(2+)</name>
        <dbReference type="ChEBI" id="CHEBI:18420"/>
    </cofactor>
    <text evidence="9">Binds 2 magnesium ions per subunit.</text>
</comment>
<gene>
    <name evidence="9" type="primary">fbp</name>
    <name evidence="13" type="ORF">UR67_C0001G0072</name>
</gene>
<feature type="binding site" evidence="9">
    <location>
        <position position="245"/>
    </location>
    <ligand>
        <name>Mg(2+)</name>
        <dbReference type="ChEBI" id="CHEBI:18420"/>
        <label>2</label>
    </ligand>
</feature>
<dbReference type="PROSITE" id="PS00124">
    <property type="entry name" value="FBPASE"/>
    <property type="match status" value="1"/>
</dbReference>
<protein>
    <recommendedName>
        <fullName evidence="9">Fructose-1,6-bisphosphatase class 1</fullName>
        <shortName evidence="9">FBPase class 1</shortName>
        <ecNumber evidence="9">3.1.3.11</ecNumber>
    </recommendedName>
    <alternativeName>
        <fullName evidence="9">D-fructose-1,6-bisphosphate 1-phosphohydrolase class 1</fullName>
    </alternativeName>
</protein>
<evidence type="ECO:0000256" key="7">
    <source>
        <dbReference type="ARBA" id="ARBA00022842"/>
    </source>
</evidence>
<dbReference type="HAMAP" id="MF_01855">
    <property type="entry name" value="FBPase_class1"/>
    <property type="match status" value="1"/>
</dbReference>
<dbReference type="GO" id="GO:0000287">
    <property type="term" value="F:magnesium ion binding"/>
    <property type="evidence" value="ECO:0007669"/>
    <property type="project" value="UniProtKB-UniRule"/>
</dbReference>
<evidence type="ECO:0000256" key="9">
    <source>
        <dbReference type="HAMAP-Rule" id="MF_01855"/>
    </source>
</evidence>